<dbReference type="PANTHER" id="PTHR12526:SF510">
    <property type="entry name" value="D-INOSITOL 3-PHOSPHATE GLYCOSYLTRANSFERASE"/>
    <property type="match status" value="1"/>
</dbReference>
<feature type="domain" description="Glycosyltransferase subfamily 4-like N-terminal" evidence="4">
    <location>
        <begin position="32"/>
        <end position="216"/>
    </location>
</feature>
<dbReference type="GO" id="GO:0016757">
    <property type="term" value="F:glycosyltransferase activity"/>
    <property type="evidence" value="ECO:0007669"/>
    <property type="project" value="UniProtKB-KW"/>
</dbReference>
<dbReference type="RefSeq" id="WP_379537783.1">
    <property type="nucleotide sequence ID" value="NZ_JBHSDR010000003.1"/>
</dbReference>
<reference evidence="6" key="1">
    <citation type="journal article" date="2019" name="Int. J. Syst. Evol. Microbiol.">
        <title>The Global Catalogue of Microorganisms (GCM) 10K type strain sequencing project: providing services to taxonomists for standard genome sequencing and annotation.</title>
        <authorList>
            <consortium name="The Broad Institute Genomics Platform"/>
            <consortium name="The Broad Institute Genome Sequencing Center for Infectious Disease"/>
            <person name="Wu L."/>
            <person name="Ma J."/>
        </authorList>
    </citation>
    <scope>NUCLEOTIDE SEQUENCE [LARGE SCALE GENOMIC DNA]</scope>
    <source>
        <strain evidence="6">CGMCC 1.12989</strain>
    </source>
</reference>
<organism evidence="5 6">
    <name type="scientific">Novosphingobium tardum</name>
    <dbReference type="NCBI Taxonomy" id="1538021"/>
    <lineage>
        <taxon>Bacteria</taxon>
        <taxon>Pseudomonadati</taxon>
        <taxon>Pseudomonadota</taxon>
        <taxon>Alphaproteobacteria</taxon>
        <taxon>Sphingomonadales</taxon>
        <taxon>Sphingomonadaceae</taxon>
        <taxon>Novosphingobium</taxon>
    </lineage>
</organism>
<dbReference type="Proteomes" id="UP001595828">
    <property type="component" value="Unassembled WGS sequence"/>
</dbReference>
<dbReference type="EC" id="2.4.-.-" evidence="5"/>
<accession>A0ABV8RLR3</accession>
<evidence type="ECO:0000256" key="2">
    <source>
        <dbReference type="ARBA" id="ARBA00022679"/>
    </source>
</evidence>
<protein>
    <submittedName>
        <fullName evidence="5">Glycosyltransferase</fullName>
        <ecNumber evidence="5">2.4.-.-</ecNumber>
    </submittedName>
</protein>
<evidence type="ECO:0000313" key="6">
    <source>
        <dbReference type="Proteomes" id="UP001595828"/>
    </source>
</evidence>
<dbReference type="Pfam" id="PF13439">
    <property type="entry name" value="Glyco_transf_4"/>
    <property type="match status" value="1"/>
</dbReference>
<dbReference type="SUPFAM" id="SSF53756">
    <property type="entry name" value="UDP-Glycosyltransferase/glycogen phosphorylase"/>
    <property type="match status" value="1"/>
</dbReference>
<dbReference type="EMBL" id="JBHSDR010000003">
    <property type="protein sequence ID" value="MFC4294328.1"/>
    <property type="molecule type" value="Genomic_DNA"/>
</dbReference>
<keyword evidence="6" id="KW-1185">Reference proteome</keyword>
<sequence length="425" mass="45624">MVTVAPDASLDPASTPGRPVRVLLLLTSLHGGGAERVAVHILNRLDPRRFEVRMGLLRASGPYLAQADATRVVIAPGDGERFNFDGPNAGNYRPGRLLAGAIAAPRAFRRMIEDYRPDVVLSFLKGTNLIAWLALMELGLRRPAWIAREGNNVLAVIEQEAPGRIAARVVRALTARAYRRADVALSNASDLTADLVRCLGVLPARARTINNPLDLTEIARQASEPVPGLPRRPFILTAGRLEYQKAQGLLIAAYSRSGAARTHDLVILGQGSLRDELEAQVAGAGLSGQVHFPGFAANPYAWMAACDVFALPSRWEGFPTAAGEAMACGAPVILADCRYGPRDLMRDGETGVLVPVDDEAALAAALARLCADPAERRRLGENGRRFVARFDIAPILAEYGALFTELARRRVSGEVEPAVLAAKVE</sequence>
<dbReference type="InterPro" id="IPR028098">
    <property type="entry name" value="Glyco_trans_4-like_N"/>
</dbReference>
<evidence type="ECO:0000259" key="3">
    <source>
        <dbReference type="Pfam" id="PF00534"/>
    </source>
</evidence>
<evidence type="ECO:0000313" key="5">
    <source>
        <dbReference type="EMBL" id="MFC4294328.1"/>
    </source>
</evidence>
<name>A0ABV8RLR3_9SPHN</name>
<dbReference type="Gene3D" id="3.40.50.2000">
    <property type="entry name" value="Glycogen Phosphorylase B"/>
    <property type="match status" value="2"/>
</dbReference>
<proteinExistence type="predicted"/>
<feature type="domain" description="Glycosyl transferase family 1" evidence="3">
    <location>
        <begin position="231"/>
        <end position="385"/>
    </location>
</feature>
<dbReference type="CDD" id="cd03811">
    <property type="entry name" value="GT4_GT28_WabH-like"/>
    <property type="match status" value="1"/>
</dbReference>
<dbReference type="PANTHER" id="PTHR12526">
    <property type="entry name" value="GLYCOSYLTRANSFERASE"/>
    <property type="match status" value="1"/>
</dbReference>
<evidence type="ECO:0000256" key="1">
    <source>
        <dbReference type="ARBA" id="ARBA00022676"/>
    </source>
</evidence>
<dbReference type="Pfam" id="PF00534">
    <property type="entry name" value="Glycos_transf_1"/>
    <property type="match status" value="1"/>
</dbReference>
<evidence type="ECO:0000259" key="4">
    <source>
        <dbReference type="Pfam" id="PF13439"/>
    </source>
</evidence>
<comment type="caution">
    <text evidence="5">The sequence shown here is derived from an EMBL/GenBank/DDBJ whole genome shotgun (WGS) entry which is preliminary data.</text>
</comment>
<dbReference type="InterPro" id="IPR001296">
    <property type="entry name" value="Glyco_trans_1"/>
</dbReference>
<gene>
    <name evidence="5" type="ORF">ACFO0A_04565</name>
</gene>
<keyword evidence="2 5" id="KW-0808">Transferase</keyword>
<keyword evidence="1 5" id="KW-0328">Glycosyltransferase</keyword>